<dbReference type="SUPFAM" id="SSF50993">
    <property type="entry name" value="Peptidase/esterase 'gauge' domain"/>
    <property type="match status" value="1"/>
</dbReference>
<evidence type="ECO:0000259" key="7">
    <source>
        <dbReference type="Pfam" id="PF00326"/>
    </source>
</evidence>
<reference evidence="9 10" key="1">
    <citation type="submission" date="2024-10" db="EMBL/GenBank/DDBJ databases">
        <title>Updated reference genomes for cyclostephanoid diatoms.</title>
        <authorList>
            <person name="Roberts W.R."/>
            <person name="Alverson A.J."/>
        </authorList>
    </citation>
    <scope>NUCLEOTIDE SEQUENCE [LARGE SCALE GENOMIC DNA]</scope>
    <source>
        <strain evidence="9 10">AJA010-31</strain>
    </source>
</reference>
<feature type="domain" description="Peptidase S9A N-terminal" evidence="8">
    <location>
        <begin position="111"/>
        <end position="538"/>
    </location>
</feature>
<keyword evidence="4 6" id="KW-0720">Serine protease</keyword>
<dbReference type="GO" id="GO:0004252">
    <property type="term" value="F:serine-type endopeptidase activity"/>
    <property type="evidence" value="ECO:0007669"/>
    <property type="project" value="UniProtKB-UniRule"/>
</dbReference>
<sequence length="825" mass="93418">MNNFLPSAAASLFSSKFQFSRLISLQSHRRLLLASSLLAANAQAFFAPRSAAPSSIYTSSNRSMSTNNAIIVPPIPRREENRTVYAGKLPNSYLLRQSNDSTEPLLSPPISIPDPYGWLRDDTRSNPEILSHLQKENEYSSMLTAHLKPFQERLYQEFLNSIQETDYTTPRPHGDYWYYTRTYEGLSYSTYVRAPKYNAEYDSSKWDGGKDTKVLEGEVTYLDVNALAANREYCHVGGVSISPSHRYVAYSVDYVGDEVYELHVRDLESGEDVVLEKINDNDTSCDESGGADTSKLEIDDFVWGSDDDTLYYVTMDEQHRPYRLYQRTSWKNSPIDTLLKEELDDLYWCSVSKSLDEKYIFFEMASKETSEVWFLPITETSSEEMKCVAPRRNKVLYEVEHGKGQWFIVTNVDNSPNMKLMSSPAVENSSTQWKLVTDASDQTIFDGSVSKALDSVSVFDTHLALEGREGGIPRICLYDIESKTNTRLEFEESAYDVGLGAHYESNAKSIVVSYNSMVTPPSSIEIPLDGSDERKVLKAKSVPGYNKDVFGCDRIEVLSRDGKTWIPVSIVFKKDTMEKVKSGETVPLHLYGYGSYGACMEADFDITRLPLLDRGMIYAIAHIRGGGEMGRQWYEEPNGAKYLCKKNTFNDFVDVAKYLVDEKWTSPDKMSCEGRSAGGLLIGAVLNQAPELFRAAILGVPFVDVVVTMTDSSIPLTSGEWVEWGNPNEAKFYQYMMEYSPMNNIQKDKTYPACWITGGLHDPRVAYWEPAKYAATIRHLNPNNPHPICLKLDLTVGHFSASDRYKYFREMSIDYSFLLDQLKLA</sequence>
<dbReference type="InterPro" id="IPR029058">
    <property type="entry name" value="AB_hydrolase_fold"/>
</dbReference>
<dbReference type="PRINTS" id="PR00862">
    <property type="entry name" value="PROLIGOPTASE"/>
</dbReference>
<comment type="caution">
    <text evidence="9">The sequence shown here is derived from an EMBL/GenBank/DDBJ whole genome shotgun (WGS) entry which is preliminary data.</text>
</comment>
<accession>A0ABD3NZA9</accession>
<dbReference type="InterPro" id="IPR051543">
    <property type="entry name" value="Serine_Peptidase_S9A"/>
</dbReference>
<dbReference type="AlphaFoldDB" id="A0ABD3NZA9"/>
<dbReference type="SUPFAM" id="SSF53474">
    <property type="entry name" value="alpha/beta-Hydrolases"/>
    <property type="match status" value="1"/>
</dbReference>
<evidence type="ECO:0000256" key="1">
    <source>
        <dbReference type="ARBA" id="ARBA00005228"/>
    </source>
</evidence>
<name>A0ABD3NZA9_9STRA</name>
<dbReference type="InterPro" id="IPR002470">
    <property type="entry name" value="Peptidase_S9A"/>
</dbReference>
<dbReference type="PANTHER" id="PTHR11757:SF19">
    <property type="entry name" value="PROLYL ENDOPEPTIDASE-LIKE"/>
    <property type="match status" value="1"/>
</dbReference>
<keyword evidence="10" id="KW-1185">Reference proteome</keyword>
<evidence type="ECO:0000256" key="4">
    <source>
        <dbReference type="ARBA" id="ARBA00022825"/>
    </source>
</evidence>
<dbReference type="InterPro" id="IPR023302">
    <property type="entry name" value="Pept_S9A_N"/>
</dbReference>
<dbReference type="Gene3D" id="2.130.10.120">
    <property type="entry name" value="Prolyl oligopeptidase, N-terminal domain"/>
    <property type="match status" value="1"/>
</dbReference>
<keyword evidence="3 6" id="KW-0378">Hydrolase</keyword>
<comment type="function">
    <text evidence="5">Serine peptidase whose precise substrate specificity remains unclear. Does not cleave peptides after a arginine or lysine residue. Regulates trans-Golgi network morphology and sorting by regulating the membrane binding of the AP-1 complex. May play a role in the regulation of synaptic vesicle exocytosis.</text>
</comment>
<evidence type="ECO:0000313" key="9">
    <source>
        <dbReference type="EMBL" id="KAL3780682.1"/>
    </source>
</evidence>
<evidence type="ECO:0000256" key="2">
    <source>
        <dbReference type="ARBA" id="ARBA00022670"/>
    </source>
</evidence>
<dbReference type="InterPro" id="IPR001375">
    <property type="entry name" value="Peptidase_S9_cat"/>
</dbReference>
<gene>
    <name evidence="9" type="ORF">ACHAWO_009389</name>
</gene>
<dbReference type="Gene3D" id="3.40.50.1820">
    <property type="entry name" value="alpha/beta hydrolase"/>
    <property type="match status" value="1"/>
</dbReference>
<evidence type="ECO:0000259" key="8">
    <source>
        <dbReference type="Pfam" id="PF02897"/>
    </source>
</evidence>
<dbReference type="Proteomes" id="UP001530400">
    <property type="component" value="Unassembled WGS sequence"/>
</dbReference>
<organism evidence="9 10">
    <name type="scientific">Cyclotella atomus</name>
    <dbReference type="NCBI Taxonomy" id="382360"/>
    <lineage>
        <taxon>Eukaryota</taxon>
        <taxon>Sar</taxon>
        <taxon>Stramenopiles</taxon>
        <taxon>Ochrophyta</taxon>
        <taxon>Bacillariophyta</taxon>
        <taxon>Coscinodiscophyceae</taxon>
        <taxon>Thalassiosirophycidae</taxon>
        <taxon>Stephanodiscales</taxon>
        <taxon>Stephanodiscaceae</taxon>
        <taxon>Cyclotella</taxon>
    </lineage>
</organism>
<dbReference type="EC" id="3.4.21.-" evidence="6"/>
<comment type="similarity">
    <text evidence="1 6">Belongs to the peptidase S9A family.</text>
</comment>
<proteinExistence type="inferred from homology"/>
<evidence type="ECO:0000256" key="3">
    <source>
        <dbReference type="ARBA" id="ARBA00022801"/>
    </source>
</evidence>
<evidence type="ECO:0000256" key="6">
    <source>
        <dbReference type="RuleBase" id="RU368024"/>
    </source>
</evidence>
<dbReference type="PANTHER" id="PTHR11757">
    <property type="entry name" value="PROTEASE FAMILY S9A OLIGOPEPTIDASE"/>
    <property type="match status" value="1"/>
</dbReference>
<feature type="domain" description="Peptidase S9 prolyl oligopeptidase catalytic" evidence="7">
    <location>
        <begin position="604"/>
        <end position="823"/>
    </location>
</feature>
<dbReference type="Pfam" id="PF02897">
    <property type="entry name" value="Peptidase_S9_N"/>
    <property type="match status" value="1"/>
</dbReference>
<evidence type="ECO:0000313" key="10">
    <source>
        <dbReference type="Proteomes" id="UP001530400"/>
    </source>
</evidence>
<dbReference type="Pfam" id="PF00326">
    <property type="entry name" value="Peptidase_S9"/>
    <property type="match status" value="1"/>
</dbReference>
<evidence type="ECO:0000256" key="5">
    <source>
        <dbReference type="ARBA" id="ARBA00045448"/>
    </source>
</evidence>
<dbReference type="GO" id="GO:0006508">
    <property type="term" value="P:proteolysis"/>
    <property type="evidence" value="ECO:0007669"/>
    <property type="project" value="UniProtKB-KW"/>
</dbReference>
<keyword evidence="2 6" id="KW-0645">Protease</keyword>
<dbReference type="EMBL" id="JALLPJ020000878">
    <property type="protein sequence ID" value="KAL3780682.1"/>
    <property type="molecule type" value="Genomic_DNA"/>
</dbReference>
<protein>
    <recommendedName>
        <fullName evidence="6">Prolyl endopeptidase</fullName>
        <ecNumber evidence="6">3.4.21.-</ecNumber>
    </recommendedName>
</protein>